<dbReference type="RefSeq" id="WP_011393315.1">
    <property type="nucleotide sequence ID" value="NZ_DF238840.1"/>
</dbReference>
<feature type="binding site" evidence="4">
    <location>
        <position position="141"/>
    </location>
    <ligand>
        <name>Mn(2+)</name>
        <dbReference type="ChEBI" id="CHEBI:29035"/>
        <label>1</label>
    </ligand>
</feature>
<dbReference type="EMBL" id="DF238840">
    <property type="protein sequence ID" value="GAF24951.1"/>
    <property type="molecule type" value="Genomic_DNA"/>
</dbReference>
<evidence type="ECO:0000256" key="4">
    <source>
        <dbReference type="PIRSR" id="PIRSR036979-1"/>
    </source>
</evidence>
<dbReference type="InterPro" id="IPR005925">
    <property type="entry name" value="Agmatinase-rel"/>
</dbReference>
<keyword evidence="4" id="KW-0464">Manganese</keyword>
<dbReference type="Proteomes" id="UP000063718">
    <property type="component" value="Unassembled WGS sequence"/>
</dbReference>
<accession>A0A0S6U750</accession>
<dbReference type="CDD" id="cd11593">
    <property type="entry name" value="Agmatinase-like_2"/>
    <property type="match status" value="1"/>
</dbReference>
<keyword evidence="2 4" id="KW-0479">Metal-binding</keyword>
<dbReference type="Gene3D" id="3.40.800.10">
    <property type="entry name" value="Ureohydrolase domain"/>
    <property type="match status" value="1"/>
</dbReference>
<keyword evidence="3 5" id="KW-0378">Hydrolase</keyword>
<dbReference type="GeneID" id="45617855"/>
<dbReference type="GO" id="GO:0008783">
    <property type="term" value="F:agmatinase activity"/>
    <property type="evidence" value="ECO:0007669"/>
    <property type="project" value="TreeGrafter"/>
</dbReference>
<sequence length="296" mass="32357">MNNSAILEGFTRGQGFLASSDDFAGARAVLAGIPFDATTSFRPGTRWGPRAIRSVSEVLEEYSPYLQRELTGVPFYDAGDLDLPPGRVEASLERMEAAADAIFAAARIPFFMGGEHLVSYPLIRAAYRHYPDLAVLHFDAHADLREDYLGERFSHATVMRLVAEEIGPDRLYQFGIRSGTWGEFAYGQEETNFFMDVITPPLAKLVPELVRRPLYVTIDIDVVDPAFAPGTGTPEPGGCPPGEIFKAIQILQGANVVAFDLVEVCPAYDQSDITAILAAKILREAILAWGGKNDQA</sequence>
<dbReference type="PANTHER" id="PTHR11358">
    <property type="entry name" value="ARGINASE/AGMATINASE"/>
    <property type="match status" value="1"/>
</dbReference>
<evidence type="ECO:0000313" key="6">
    <source>
        <dbReference type="EMBL" id="GAF24951.1"/>
    </source>
</evidence>
<evidence type="ECO:0000256" key="5">
    <source>
        <dbReference type="RuleBase" id="RU003684"/>
    </source>
</evidence>
<proteinExistence type="inferred from homology"/>
<dbReference type="PIRSF" id="PIRSF036979">
    <property type="entry name" value="Arginase"/>
    <property type="match status" value="1"/>
</dbReference>
<feature type="binding site" evidence="4">
    <location>
        <position position="139"/>
    </location>
    <ligand>
        <name>Mn(2+)</name>
        <dbReference type="ChEBI" id="CHEBI:29035"/>
        <label>1</label>
    </ligand>
</feature>
<gene>
    <name evidence="6" type="ORF">MTY_0279</name>
</gene>
<feature type="binding site" evidence="4">
    <location>
        <position position="219"/>
    </location>
    <ligand>
        <name>Mn(2+)</name>
        <dbReference type="ChEBI" id="CHEBI:29035"/>
        <label>1</label>
    </ligand>
</feature>
<feature type="binding site" evidence="4">
    <location>
        <position position="221"/>
    </location>
    <ligand>
        <name>Mn(2+)</name>
        <dbReference type="ChEBI" id="CHEBI:29035"/>
        <label>1</label>
    </ligand>
</feature>
<name>A0A0S6U750_NEOTH</name>
<reference evidence="6" key="1">
    <citation type="journal article" date="2014" name="Gene">
        <title>Genome-guided analysis of transformation efficiency and carbon dioxide assimilation by Moorella thermoacetica Y72.</title>
        <authorList>
            <person name="Tsukahara K."/>
            <person name="Kita A."/>
            <person name="Nakashimada Y."/>
            <person name="Hoshino T."/>
            <person name="Murakami K."/>
        </authorList>
    </citation>
    <scope>NUCLEOTIDE SEQUENCE [LARGE SCALE GENOMIC DNA]</scope>
    <source>
        <strain evidence="6">Y72</strain>
    </source>
</reference>
<feature type="binding site" evidence="4">
    <location>
        <position position="143"/>
    </location>
    <ligand>
        <name>Mn(2+)</name>
        <dbReference type="ChEBI" id="CHEBI:29035"/>
        <label>1</label>
    </ligand>
</feature>
<dbReference type="InterPro" id="IPR023696">
    <property type="entry name" value="Ureohydrolase_dom_sf"/>
</dbReference>
<dbReference type="InterPro" id="IPR020855">
    <property type="entry name" value="Ureohydrolase_Mn_BS"/>
</dbReference>
<dbReference type="PROSITE" id="PS51409">
    <property type="entry name" value="ARGINASE_2"/>
    <property type="match status" value="1"/>
</dbReference>
<dbReference type="GO" id="GO:0046872">
    <property type="term" value="F:metal ion binding"/>
    <property type="evidence" value="ECO:0007669"/>
    <property type="project" value="UniProtKB-KW"/>
</dbReference>
<dbReference type="AlphaFoldDB" id="A0A0S6U750"/>
<comment type="similarity">
    <text evidence="1">Belongs to the arginase family. Agmatinase subfamily.</text>
</comment>
<protein>
    <submittedName>
        <fullName evidence="6">Arginase/agmatinase/formimionoglutamate hydrolase, arginase family</fullName>
    </submittedName>
</protein>
<evidence type="ECO:0000256" key="2">
    <source>
        <dbReference type="ARBA" id="ARBA00022723"/>
    </source>
</evidence>
<dbReference type="InterPro" id="IPR006035">
    <property type="entry name" value="Ureohydrolase"/>
</dbReference>
<feature type="binding site" evidence="4">
    <location>
        <position position="116"/>
    </location>
    <ligand>
        <name>Mn(2+)</name>
        <dbReference type="ChEBI" id="CHEBI:29035"/>
        <label>1</label>
    </ligand>
</feature>
<dbReference type="NCBIfam" id="TIGR01230">
    <property type="entry name" value="agmatinase"/>
    <property type="match status" value="1"/>
</dbReference>
<dbReference type="Pfam" id="PF00491">
    <property type="entry name" value="Arginase"/>
    <property type="match status" value="1"/>
</dbReference>
<dbReference type="GO" id="GO:0033389">
    <property type="term" value="P:putrescine biosynthetic process from arginine, via agmatine"/>
    <property type="evidence" value="ECO:0007669"/>
    <property type="project" value="TreeGrafter"/>
</dbReference>
<evidence type="ECO:0000256" key="1">
    <source>
        <dbReference type="ARBA" id="ARBA00009227"/>
    </source>
</evidence>
<comment type="cofactor">
    <cofactor evidence="4">
        <name>Mn(2+)</name>
        <dbReference type="ChEBI" id="CHEBI:29035"/>
    </cofactor>
    <text evidence="4">Binds 2 manganese ions per subunit.</text>
</comment>
<dbReference type="PANTHER" id="PTHR11358:SF26">
    <property type="entry name" value="GUANIDINO ACID HYDROLASE, MITOCHONDRIAL"/>
    <property type="match status" value="1"/>
</dbReference>
<dbReference type="SUPFAM" id="SSF52768">
    <property type="entry name" value="Arginase/deacetylase"/>
    <property type="match status" value="1"/>
</dbReference>
<evidence type="ECO:0000256" key="3">
    <source>
        <dbReference type="ARBA" id="ARBA00022801"/>
    </source>
</evidence>
<dbReference type="PROSITE" id="PS01053">
    <property type="entry name" value="ARGINASE_1"/>
    <property type="match status" value="1"/>
</dbReference>
<organism evidence="6">
    <name type="scientific">Moorella thermoacetica Y72</name>
    <dbReference type="NCBI Taxonomy" id="1325331"/>
    <lineage>
        <taxon>Bacteria</taxon>
        <taxon>Bacillati</taxon>
        <taxon>Bacillota</taxon>
        <taxon>Clostridia</taxon>
        <taxon>Neomoorellales</taxon>
        <taxon>Neomoorellaceae</taxon>
        <taxon>Neomoorella</taxon>
    </lineage>
</organism>